<evidence type="ECO:0000256" key="14">
    <source>
        <dbReference type="SAM" id="Phobius"/>
    </source>
</evidence>
<dbReference type="Pfam" id="PF07648">
    <property type="entry name" value="Kazal_2"/>
    <property type="match status" value="9"/>
</dbReference>
<keyword evidence="2 11" id="KW-0245">EGF-like domain</keyword>
<dbReference type="FunFam" id="3.30.60.30:FF:000040">
    <property type="entry name" value="Agrin, putative"/>
    <property type="match status" value="1"/>
</dbReference>
<dbReference type="GO" id="GO:0045202">
    <property type="term" value="C:synapse"/>
    <property type="evidence" value="ECO:0007669"/>
    <property type="project" value="UniProtKB-SubCell"/>
</dbReference>
<organism evidence="19 20">
    <name type="scientific">Larinioides sclopetarius</name>
    <dbReference type="NCBI Taxonomy" id="280406"/>
    <lineage>
        <taxon>Eukaryota</taxon>
        <taxon>Metazoa</taxon>
        <taxon>Ecdysozoa</taxon>
        <taxon>Arthropoda</taxon>
        <taxon>Chelicerata</taxon>
        <taxon>Arachnida</taxon>
        <taxon>Araneae</taxon>
        <taxon>Araneomorphae</taxon>
        <taxon>Entelegynae</taxon>
        <taxon>Araneoidea</taxon>
        <taxon>Araneidae</taxon>
        <taxon>Larinioides</taxon>
    </lineage>
</organism>
<evidence type="ECO:0000256" key="3">
    <source>
        <dbReference type="ARBA" id="ARBA00022737"/>
    </source>
</evidence>
<feature type="domain" description="Laminin EGF-like" evidence="17">
    <location>
        <begin position="789"/>
        <end position="835"/>
    </location>
</feature>
<dbReference type="InterPro" id="IPR001791">
    <property type="entry name" value="Laminin_G"/>
</dbReference>
<comment type="subcellular location">
    <subcellularLocation>
        <location evidence="1">Cell membrane</location>
        <topology evidence="1">Single-pass type II membrane protein</topology>
    </subcellularLocation>
    <subcellularLocation>
        <location evidence="10">Synapse</location>
    </subcellularLocation>
</comment>
<keyword evidence="12" id="KW-0424">Laminin EGF-like domain</keyword>
<keyword evidence="3" id="KW-0677">Repeat</keyword>
<dbReference type="InterPro" id="IPR003884">
    <property type="entry name" value="FacI_MAC"/>
</dbReference>
<evidence type="ECO:0000256" key="11">
    <source>
        <dbReference type="PROSITE-ProRule" id="PRU00076"/>
    </source>
</evidence>
<keyword evidence="9" id="KW-0357">Heparan sulfate</keyword>
<dbReference type="PROSITE" id="PS51465">
    <property type="entry name" value="KAZAL_2"/>
    <property type="match status" value="9"/>
</dbReference>
<protein>
    <recommendedName>
        <fullName evidence="21">Agrin</fullName>
    </recommendedName>
</protein>
<evidence type="ECO:0000256" key="8">
    <source>
        <dbReference type="ARBA" id="ARBA00023180"/>
    </source>
</evidence>
<feature type="domain" description="Kazal-like" evidence="18">
    <location>
        <begin position="867"/>
        <end position="916"/>
    </location>
</feature>
<keyword evidence="7 11" id="KW-1015">Disulfide bond</keyword>
<dbReference type="PROSITE" id="PS50026">
    <property type="entry name" value="EGF_3"/>
    <property type="match status" value="3"/>
</dbReference>
<dbReference type="CDD" id="cd00110">
    <property type="entry name" value="LamG"/>
    <property type="match status" value="3"/>
</dbReference>
<dbReference type="FunFam" id="2.10.25.10:FF:000140">
    <property type="entry name" value="Transmembrane agrin"/>
    <property type="match status" value="1"/>
</dbReference>
<evidence type="ECO:0000259" key="17">
    <source>
        <dbReference type="PROSITE" id="PS50027"/>
    </source>
</evidence>
<dbReference type="GO" id="GO:0030154">
    <property type="term" value="P:cell differentiation"/>
    <property type="evidence" value="ECO:0007669"/>
    <property type="project" value="UniProtKB-KW"/>
</dbReference>
<dbReference type="SMART" id="SM00057">
    <property type="entry name" value="FIMAC"/>
    <property type="match status" value="1"/>
</dbReference>
<dbReference type="InterPro" id="IPR001881">
    <property type="entry name" value="EGF-like_Ca-bd_dom"/>
</dbReference>
<feature type="domain" description="EGF-like" evidence="16">
    <location>
        <begin position="1424"/>
        <end position="1461"/>
    </location>
</feature>
<dbReference type="InterPro" id="IPR000742">
    <property type="entry name" value="EGF"/>
</dbReference>
<feature type="region of interest" description="Disordered" evidence="13">
    <location>
        <begin position="917"/>
        <end position="956"/>
    </location>
</feature>
<dbReference type="Pfam" id="PF00053">
    <property type="entry name" value="EGF_laminin"/>
    <property type="match status" value="2"/>
</dbReference>
<evidence type="ECO:0000256" key="12">
    <source>
        <dbReference type="PROSITE-ProRule" id="PRU00460"/>
    </source>
</evidence>
<evidence type="ECO:0000256" key="13">
    <source>
        <dbReference type="SAM" id="MobiDB-lite"/>
    </source>
</evidence>
<feature type="domain" description="Kazal-like" evidence="18">
    <location>
        <begin position="92"/>
        <end position="139"/>
    </location>
</feature>
<dbReference type="GO" id="GO:0048513">
    <property type="term" value="P:animal organ development"/>
    <property type="evidence" value="ECO:0007669"/>
    <property type="project" value="UniProtKB-ARBA"/>
</dbReference>
<dbReference type="SUPFAM" id="SSF100895">
    <property type="entry name" value="Kazal-type serine protease inhibitors"/>
    <property type="match status" value="9"/>
</dbReference>
<dbReference type="Pfam" id="PF00054">
    <property type="entry name" value="Laminin_G_1"/>
    <property type="match status" value="3"/>
</dbReference>
<dbReference type="CDD" id="cd00054">
    <property type="entry name" value="EGF_CA"/>
    <property type="match status" value="1"/>
</dbReference>
<feature type="domain" description="Kazal-like" evidence="18">
    <location>
        <begin position="308"/>
        <end position="362"/>
    </location>
</feature>
<feature type="domain" description="Kazal-like" evidence="18">
    <location>
        <begin position="387"/>
        <end position="433"/>
    </location>
</feature>
<dbReference type="PROSITE" id="PS01186">
    <property type="entry name" value="EGF_2"/>
    <property type="match status" value="1"/>
</dbReference>
<dbReference type="PANTHER" id="PTHR10913">
    <property type="entry name" value="FOLLISTATIN-RELATED"/>
    <property type="match status" value="1"/>
</dbReference>
<feature type="disulfide bond" evidence="12">
    <location>
        <begin position="757"/>
        <end position="766"/>
    </location>
</feature>
<comment type="caution">
    <text evidence="11">Lacks conserved residue(s) required for the propagation of feature annotation.</text>
</comment>
<dbReference type="PROSITE" id="PS50025">
    <property type="entry name" value="LAM_G_DOMAIN"/>
    <property type="match status" value="3"/>
</dbReference>
<feature type="domain" description="Kazal-like" evidence="18">
    <location>
        <begin position="159"/>
        <end position="218"/>
    </location>
</feature>
<feature type="domain" description="EGF-like" evidence="16">
    <location>
        <begin position="1196"/>
        <end position="1233"/>
    </location>
</feature>
<dbReference type="SUPFAM" id="SSF49899">
    <property type="entry name" value="Concanavalin A-like lectins/glucanases"/>
    <property type="match status" value="3"/>
</dbReference>
<dbReference type="GO" id="GO:0061024">
    <property type="term" value="P:membrane organization"/>
    <property type="evidence" value="ECO:0007669"/>
    <property type="project" value="UniProtKB-ARBA"/>
</dbReference>
<dbReference type="GO" id="GO:0005604">
    <property type="term" value="C:basement membrane"/>
    <property type="evidence" value="ECO:0007669"/>
    <property type="project" value="UniProtKB-ARBA"/>
</dbReference>
<feature type="transmembrane region" description="Helical" evidence="14">
    <location>
        <begin position="29"/>
        <end position="53"/>
    </location>
</feature>
<dbReference type="InterPro" id="IPR013320">
    <property type="entry name" value="ConA-like_dom_sf"/>
</dbReference>
<feature type="domain" description="EGF-like" evidence="16">
    <location>
        <begin position="1157"/>
        <end position="1194"/>
    </location>
</feature>
<sequence>MAPDVEWASEKVDDEPLSTRFVRWRHNQLLLTLLTIATLLVTVAVISGTVLYFQYRPFRSKPEIPQKTCEKMYCSFGALCLVDQITQQAYCRCEERCPDIFAPVCGSDSVTYSSDCQLQMASCSQQRRIYIHHQGQCDVKDPCMDKECHFGSKCRPTLDGRTADCVCPEKCANYGDSRGSRPVCGSDGRDYPNVCELERAACKQMREITIKYQGHCDPCEGVECPASQVCQLDDHRNPICRCNSVCTPDLRPVCGSDGKTYTNECTLRVEACKSRKNIRIIYTGECSAGANPCESLQCGPNQECDIDRYGIATCQCPPTCEPVMRPVCGSDGHTYHNDCDLNRQSCLMKREVTLAYRGECGERGPCHKHVCHFGSICVVKSGYAVCECPACSEEFEPVCGTDGISYTNICKLKQEGCDQKVDIDVAYTGFCNGCENKKCEFYAVCESNGKNEARCICPHTCIKVESSICGTDGVTYLNECEMRVAACNKGQYVAVGSRGPCDLCQNVHCKYGARCENGQCVCPVNCPDNYEPVCVTDGSTYPNECEMRREACIRSQDLSVLFYGECGDVRSSGQDMGSGGKGCQEKNCQFGSVCEYDLNGFPQCVCNFDCPTTRKPVCGSDNIIHNNDCSLREESCRQQVQIFILPSALCEEYKDIPCDGEAPLVNPVTGREYTCGEDEPHRYCPPSSYCHKTSTFAKCCREVAMIKTCADSTYGCCPDDQTAALGPNNAGCPSVCNCNRLGSYGLTCDAETKQCSCKPGVGGLRCDRCEPGYWGLHKATEGNSGCSSCNCNQYGSVRDDCEQMTGRCVCKQGIKGMKCDVCPSGTVLGPEGCMDVSISKAVSGTCSDMRCIHGATCQEKDGLAQCTCNIHCSPAENKDTVCGTDGNTYGSECQLLQFSCRYQKPIAVASNGPCKRGGQSPHLVPTPGPVRRSTVQRTAAADHSETKSTRDITLSRSETYQLTTRPTVATPVTLDNFIETPSFFGRSYLELPRLQAYTRLSLELEFRTFAKNGILLYNGQTATGTGDFVSLAIKDGFVEFRYNLGNGPVVLRSPQKLHLGKLHRLIAKRYLRDGMLTLEGQEDVAGRSQGSLKSLDLGENLYLGYVPTERKGIFENIAVSTGMIGCIRRLKIGKKEVDLRYPTSKDIIRGNGIHECGTSSCMNKPCKNNAICEPVGESDYICSCQPGFAGKTCEVLEDACLNNPCSEGSTCVPHDEHGFICRCPPDRTGKLCEKSIMETEGIFVPDFNGQSYLEFPTLSNVRQAFYIEVWFLTRSLQGTLLYNGQQASGKGDFVAITISDGYIDFRYDLGSAVQSVSGVVSIRSPEPVSLNEWHAVKVNRLWKNGTLQVDEGHISSQESAASLTELNLEHNLYVGGVPNLEMVNPGAGVKAGLDGAIQRITVNGDIWDRLMARAIWSHGVRRYRGPPCDETSQCLNEGVCIPQLNVPLCRCPLYFWGSKCEKRIAKEDLERPVAFGGSDFLSFSNKQGTKSEGQRETNIEVTFRTNHHKGLLLWTNKGATIRGDYLALAISKGYAQLSFNLGKQKEPLLITSLHRVDDSRWHTALIERNMRFGTLTMDDNPPISNTSEPGATELNTDGVYWIGGFPSLPAGLPEDYYHGFRGCIESVVLDGDPLHLVMHGTGDVTFCDDS</sequence>
<dbReference type="Gene3D" id="3.30.60.30">
    <property type="match status" value="9"/>
</dbReference>
<keyword evidence="20" id="KW-1185">Reference proteome</keyword>
<dbReference type="Gene3D" id="2.10.25.10">
    <property type="entry name" value="Laminin"/>
    <property type="match status" value="5"/>
</dbReference>
<evidence type="ECO:0000256" key="5">
    <source>
        <dbReference type="ARBA" id="ARBA00022974"/>
    </source>
</evidence>
<dbReference type="EMBL" id="CAXIEN010000087">
    <property type="protein sequence ID" value="CAL1275733.1"/>
    <property type="molecule type" value="Genomic_DNA"/>
</dbReference>
<dbReference type="SMART" id="SM00282">
    <property type="entry name" value="LamG"/>
    <property type="match status" value="3"/>
</dbReference>
<dbReference type="CDD" id="cd00104">
    <property type="entry name" value="KAZAL_FS"/>
    <property type="match status" value="8"/>
</dbReference>
<dbReference type="PROSITE" id="PS01248">
    <property type="entry name" value="EGF_LAM_1"/>
    <property type="match status" value="1"/>
</dbReference>
<feature type="compositionally biased region" description="Basic and acidic residues" evidence="13">
    <location>
        <begin position="940"/>
        <end position="950"/>
    </location>
</feature>
<keyword evidence="14" id="KW-0812">Transmembrane</keyword>
<dbReference type="SUPFAM" id="SSF57196">
    <property type="entry name" value="EGF/Laminin"/>
    <property type="match status" value="2"/>
</dbReference>
<evidence type="ECO:0000256" key="6">
    <source>
        <dbReference type="ARBA" id="ARBA00023018"/>
    </source>
</evidence>
<dbReference type="FunFam" id="3.30.60.30:FF:000024">
    <property type="entry name" value="Transmembrane agrin"/>
    <property type="match status" value="4"/>
</dbReference>
<dbReference type="GO" id="GO:0050808">
    <property type="term" value="P:synapse organization"/>
    <property type="evidence" value="ECO:0007669"/>
    <property type="project" value="UniProtKB-ARBA"/>
</dbReference>
<dbReference type="FunFam" id="2.10.25.10:FF:000134">
    <property type="entry name" value="Transmembrane agrin"/>
    <property type="match status" value="1"/>
</dbReference>
<dbReference type="InterPro" id="IPR002350">
    <property type="entry name" value="Kazal_dom"/>
</dbReference>
<dbReference type="Gene3D" id="2.60.120.200">
    <property type="match status" value="3"/>
</dbReference>
<gene>
    <name evidence="19" type="ORF">LARSCL_LOCUS8263</name>
</gene>
<evidence type="ECO:0000313" key="19">
    <source>
        <dbReference type="EMBL" id="CAL1275733.1"/>
    </source>
</evidence>
<feature type="disulfide bond" evidence="12">
    <location>
        <begin position="791"/>
        <end position="808"/>
    </location>
</feature>
<dbReference type="SMART" id="SM00280">
    <property type="entry name" value="KAZAL"/>
    <property type="match status" value="9"/>
</dbReference>
<accession>A0AAV1ZX30</accession>
<feature type="disulfide bond" evidence="12">
    <location>
        <begin position="738"/>
        <end position="755"/>
    </location>
</feature>
<keyword evidence="4" id="KW-0221">Differentiation</keyword>
<dbReference type="SMART" id="SM00181">
    <property type="entry name" value="EGF"/>
    <property type="match status" value="7"/>
</dbReference>
<feature type="domain" description="Laminin G" evidence="15">
    <location>
        <begin position="1242"/>
        <end position="1428"/>
    </location>
</feature>
<keyword evidence="14" id="KW-1133">Transmembrane helix</keyword>
<feature type="domain" description="Kazal-like" evidence="18">
    <location>
        <begin position="605"/>
        <end position="652"/>
    </location>
</feature>
<dbReference type="Pfam" id="PF00008">
    <property type="entry name" value="EGF"/>
    <property type="match status" value="2"/>
</dbReference>
<dbReference type="PROSITE" id="PS50027">
    <property type="entry name" value="EGF_LAM_2"/>
    <property type="match status" value="2"/>
</dbReference>
<dbReference type="Proteomes" id="UP001497382">
    <property type="component" value="Unassembled WGS sequence"/>
</dbReference>
<dbReference type="CDD" id="cd00055">
    <property type="entry name" value="EGF_Lam"/>
    <property type="match status" value="2"/>
</dbReference>
<dbReference type="PROSITE" id="PS00022">
    <property type="entry name" value="EGF_1"/>
    <property type="match status" value="3"/>
</dbReference>
<evidence type="ECO:0000256" key="1">
    <source>
        <dbReference type="ARBA" id="ARBA00004401"/>
    </source>
</evidence>
<dbReference type="SMART" id="SM00180">
    <property type="entry name" value="EGF_Lam"/>
    <property type="match status" value="2"/>
</dbReference>
<feature type="domain" description="Kazal-like" evidence="18">
    <location>
        <begin position="234"/>
        <end position="288"/>
    </location>
</feature>
<feature type="domain" description="Laminin EGF-like" evidence="17">
    <location>
        <begin position="736"/>
        <end position="788"/>
    </location>
</feature>
<reference evidence="19 20" key="1">
    <citation type="submission" date="2024-04" db="EMBL/GenBank/DDBJ databases">
        <authorList>
            <person name="Rising A."/>
            <person name="Reimegard J."/>
            <person name="Sonavane S."/>
            <person name="Akerstrom W."/>
            <person name="Nylinder S."/>
            <person name="Hedman E."/>
            <person name="Kallberg Y."/>
        </authorList>
    </citation>
    <scope>NUCLEOTIDE SEQUENCE [LARGE SCALE GENOMIC DNA]</scope>
</reference>
<dbReference type="PRINTS" id="PR00011">
    <property type="entry name" value="EGFLAMININ"/>
</dbReference>
<keyword evidence="14" id="KW-0472">Membrane</keyword>
<evidence type="ECO:0000259" key="18">
    <source>
        <dbReference type="PROSITE" id="PS51465"/>
    </source>
</evidence>
<feature type="domain" description="Kazal-like" evidence="18">
    <location>
        <begin position="521"/>
        <end position="568"/>
    </location>
</feature>
<keyword evidence="6" id="KW-0770">Synapse</keyword>
<feature type="disulfide bond" evidence="12">
    <location>
        <begin position="789"/>
        <end position="801"/>
    </location>
</feature>
<feature type="domain" description="Kazal-like" evidence="18">
    <location>
        <begin position="440"/>
        <end position="503"/>
    </location>
</feature>
<evidence type="ECO:0000256" key="9">
    <source>
        <dbReference type="ARBA" id="ARBA00023207"/>
    </source>
</evidence>
<evidence type="ECO:0000256" key="4">
    <source>
        <dbReference type="ARBA" id="ARBA00022782"/>
    </source>
</evidence>
<evidence type="ECO:0000259" key="15">
    <source>
        <dbReference type="PROSITE" id="PS50025"/>
    </source>
</evidence>
<name>A0AAV1ZX30_9ARAC</name>
<evidence type="ECO:0000259" key="16">
    <source>
        <dbReference type="PROSITE" id="PS50026"/>
    </source>
</evidence>
<evidence type="ECO:0000256" key="10">
    <source>
        <dbReference type="ARBA" id="ARBA00034103"/>
    </source>
</evidence>
<feature type="disulfide bond" evidence="11">
    <location>
        <begin position="1223"/>
        <end position="1232"/>
    </location>
</feature>
<dbReference type="SMART" id="SM00179">
    <property type="entry name" value="EGF_CA"/>
    <property type="match status" value="2"/>
</dbReference>
<evidence type="ECO:0000256" key="7">
    <source>
        <dbReference type="ARBA" id="ARBA00023157"/>
    </source>
</evidence>
<dbReference type="GO" id="GO:0005576">
    <property type="term" value="C:extracellular region"/>
    <property type="evidence" value="ECO:0007669"/>
    <property type="project" value="TreeGrafter"/>
</dbReference>
<proteinExistence type="predicted"/>
<dbReference type="GO" id="GO:0043113">
    <property type="term" value="P:receptor clustering"/>
    <property type="evidence" value="ECO:0007669"/>
    <property type="project" value="UniProtKB-ARBA"/>
</dbReference>
<feature type="disulfide bond" evidence="11">
    <location>
        <begin position="1451"/>
        <end position="1460"/>
    </location>
</feature>
<evidence type="ECO:0000313" key="20">
    <source>
        <dbReference type="Proteomes" id="UP001497382"/>
    </source>
</evidence>
<dbReference type="GO" id="GO:0005509">
    <property type="term" value="F:calcium ion binding"/>
    <property type="evidence" value="ECO:0007669"/>
    <property type="project" value="InterPro"/>
</dbReference>
<evidence type="ECO:0008006" key="21">
    <source>
        <dbReference type="Google" id="ProtNLM"/>
    </source>
</evidence>
<comment type="caution">
    <text evidence="19">The sequence shown here is derived from an EMBL/GenBank/DDBJ whole genome shotgun (WGS) entry which is preliminary data.</text>
</comment>
<feature type="disulfide bond" evidence="12">
    <location>
        <begin position="736"/>
        <end position="748"/>
    </location>
</feature>
<evidence type="ECO:0000256" key="2">
    <source>
        <dbReference type="ARBA" id="ARBA00022536"/>
    </source>
</evidence>
<dbReference type="SMART" id="SM00274">
    <property type="entry name" value="FOLN"/>
    <property type="match status" value="9"/>
</dbReference>
<dbReference type="FunFam" id="2.10.25.10:FF:000095">
    <property type="entry name" value="Notch, isoform B"/>
    <property type="match status" value="1"/>
</dbReference>
<feature type="domain" description="Laminin G" evidence="15">
    <location>
        <begin position="978"/>
        <end position="1156"/>
    </location>
</feature>
<feature type="disulfide bond" evidence="11">
    <location>
        <begin position="1184"/>
        <end position="1193"/>
    </location>
</feature>
<dbReference type="GO" id="GO:0005886">
    <property type="term" value="C:plasma membrane"/>
    <property type="evidence" value="ECO:0007669"/>
    <property type="project" value="UniProtKB-SubCell"/>
</dbReference>
<dbReference type="InterPro" id="IPR002049">
    <property type="entry name" value="LE_dom"/>
</dbReference>
<dbReference type="InterPro" id="IPR036058">
    <property type="entry name" value="Kazal_dom_sf"/>
</dbReference>
<feature type="disulfide bond" evidence="12">
    <location>
        <begin position="810"/>
        <end position="819"/>
    </location>
</feature>
<dbReference type="InterPro" id="IPR003645">
    <property type="entry name" value="Fol_N"/>
</dbReference>
<dbReference type="InterPro" id="IPR050653">
    <property type="entry name" value="Prot_Inhib_GrowthFact_Antg"/>
</dbReference>
<keyword evidence="5" id="KW-0654">Proteoglycan</keyword>
<feature type="domain" description="Laminin G" evidence="15">
    <location>
        <begin position="1470"/>
        <end position="1647"/>
    </location>
</feature>
<keyword evidence="8" id="KW-0325">Glycoprotein</keyword>
<dbReference type="PANTHER" id="PTHR10913:SF78">
    <property type="entry name" value="AGRIN"/>
    <property type="match status" value="1"/>
</dbReference>